<proteinExistence type="predicted"/>
<dbReference type="Proteomes" id="UP000184114">
    <property type="component" value="Unassembled WGS sequence"/>
</dbReference>
<reference evidence="3" key="1">
    <citation type="submission" date="2016-11" db="EMBL/GenBank/DDBJ databases">
        <authorList>
            <person name="Varghese N."/>
            <person name="Submissions S."/>
        </authorList>
    </citation>
    <scope>NUCLEOTIDE SEQUENCE [LARGE SCALE GENOMIC DNA]</scope>
    <source>
        <strain evidence="3">DSM 18095</strain>
    </source>
</reference>
<dbReference type="AlphaFoldDB" id="A0A1M4ZMN8"/>
<organism evidence="2 3">
    <name type="scientific">Tissierella praeacuta DSM 18095</name>
    <dbReference type="NCBI Taxonomy" id="1123404"/>
    <lineage>
        <taxon>Bacteria</taxon>
        <taxon>Bacillati</taxon>
        <taxon>Bacillota</taxon>
        <taxon>Tissierellia</taxon>
        <taxon>Tissierellales</taxon>
        <taxon>Tissierellaceae</taxon>
        <taxon>Tissierella</taxon>
    </lineage>
</organism>
<evidence type="ECO:0000313" key="2">
    <source>
        <dbReference type="EMBL" id="SHF19309.1"/>
    </source>
</evidence>
<keyword evidence="3" id="KW-1185">Reference proteome</keyword>
<keyword evidence="1" id="KW-0812">Transmembrane</keyword>
<name>A0A1M4ZMN8_9FIRM</name>
<feature type="transmembrane region" description="Helical" evidence="1">
    <location>
        <begin position="34"/>
        <end position="53"/>
    </location>
</feature>
<accession>A0A1M4ZMN8</accession>
<keyword evidence="1" id="KW-1133">Transmembrane helix</keyword>
<protein>
    <submittedName>
        <fullName evidence="2">Uncharacterized protein</fullName>
    </submittedName>
</protein>
<dbReference type="EMBL" id="FQTY01000027">
    <property type="protein sequence ID" value="SHF19309.1"/>
    <property type="molecule type" value="Genomic_DNA"/>
</dbReference>
<dbReference type="GeneID" id="90996687"/>
<sequence>MLKGIGYLLFGAGLVLMIPKFIKQYKKEKNIENLLELGGVVMLGISSILLGILELM</sequence>
<dbReference type="RefSeq" id="WP_165920345.1">
    <property type="nucleotide sequence ID" value="NZ_FQTY01000027.1"/>
</dbReference>
<keyword evidence="1" id="KW-0472">Membrane</keyword>
<feature type="transmembrane region" description="Helical" evidence="1">
    <location>
        <begin position="6"/>
        <end position="22"/>
    </location>
</feature>
<gene>
    <name evidence="2" type="ORF">SAMN02745784_03124</name>
</gene>
<evidence type="ECO:0000313" key="3">
    <source>
        <dbReference type="Proteomes" id="UP000184114"/>
    </source>
</evidence>
<evidence type="ECO:0000256" key="1">
    <source>
        <dbReference type="SAM" id="Phobius"/>
    </source>
</evidence>
<dbReference type="STRING" id="1123404.SAMN02745784_03124"/>